<evidence type="ECO:0000256" key="1">
    <source>
        <dbReference type="SAM" id="MobiDB-lite"/>
    </source>
</evidence>
<proteinExistence type="predicted"/>
<sequence length="261" mass="28030">MALKRRNMFHKNKKQETTENAVALEDNTTGGENPKPVLTEELRQERTDPGNYTFPDPSSAQDDSCLGAELCNRIYSRRVSGKGTSVLLCLLMRRISVISSPSSSGSQTPIHNCLISRRLSFSLPTPVWKHGPPSDFENTRSGYESGQPPPCRARQSECEESGVLTAVLCEYVGSVLPGILVEGLVLLGSPVSRLVPGGPCGWGQELGPPGALAPGLSGLRPHGSLPCPDDAIPPVTRIRAIALARQCRTPTAMFDVCQSII</sequence>
<feature type="compositionally biased region" description="Basic residues" evidence="1">
    <location>
        <begin position="1"/>
        <end position="13"/>
    </location>
</feature>
<gene>
    <name evidence="2" type="ORF">AAG570_004797</name>
</gene>
<keyword evidence="3" id="KW-1185">Reference proteome</keyword>
<comment type="caution">
    <text evidence="2">The sequence shown here is derived from an EMBL/GenBank/DDBJ whole genome shotgun (WGS) entry which is preliminary data.</text>
</comment>
<dbReference type="AlphaFoldDB" id="A0ABD0Y1V7"/>
<name>A0ABD0Y1V7_9HEMI</name>
<evidence type="ECO:0000313" key="3">
    <source>
        <dbReference type="Proteomes" id="UP001558652"/>
    </source>
</evidence>
<dbReference type="Proteomes" id="UP001558652">
    <property type="component" value="Unassembled WGS sequence"/>
</dbReference>
<evidence type="ECO:0000313" key="2">
    <source>
        <dbReference type="EMBL" id="KAL1117472.1"/>
    </source>
</evidence>
<protein>
    <submittedName>
        <fullName evidence="2">Uncharacterized protein</fullName>
    </submittedName>
</protein>
<reference evidence="2 3" key="1">
    <citation type="submission" date="2024-07" db="EMBL/GenBank/DDBJ databases">
        <title>Chromosome-level genome assembly of the water stick insect Ranatra chinensis (Heteroptera: Nepidae).</title>
        <authorList>
            <person name="Liu X."/>
        </authorList>
    </citation>
    <scope>NUCLEOTIDE SEQUENCE [LARGE SCALE GENOMIC DNA]</scope>
    <source>
        <strain evidence="2">Cailab_2021Rc</strain>
        <tissue evidence="2">Muscle</tissue>
    </source>
</reference>
<accession>A0ABD0Y1V7</accession>
<feature type="region of interest" description="Disordered" evidence="1">
    <location>
        <begin position="132"/>
        <end position="154"/>
    </location>
</feature>
<feature type="region of interest" description="Disordered" evidence="1">
    <location>
        <begin position="1"/>
        <end position="39"/>
    </location>
</feature>
<dbReference type="EMBL" id="JBFDAA010000016">
    <property type="protein sequence ID" value="KAL1117472.1"/>
    <property type="molecule type" value="Genomic_DNA"/>
</dbReference>
<organism evidence="2 3">
    <name type="scientific">Ranatra chinensis</name>
    <dbReference type="NCBI Taxonomy" id="642074"/>
    <lineage>
        <taxon>Eukaryota</taxon>
        <taxon>Metazoa</taxon>
        <taxon>Ecdysozoa</taxon>
        <taxon>Arthropoda</taxon>
        <taxon>Hexapoda</taxon>
        <taxon>Insecta</taxon>
        <taxon>Pterygota</taxon>
        <taxon>Neoptera</taxon>
        <taxon>Paraneoptera</taxon>
        <taxon>Hemiptera</taxon>
        <taxon>Heteroptera</taxon>
        <taxon>Panheteroptera</taxon>
        <taxon>Nepomorpha</taxon>
        <taxon>Nepidae</taxon>
        <taxon>Ranatrinae</taxon>
        <taxon>Ranatra</taxon>
    </lineage>
</organism>